<proteinExistence type="predicted"/>
<reference evidence="2 3" key="1">
    <citation type="submission" date="2023-04" db="EMBL/GenBank/DDBJ databases">
        <title>A long-awaited taxogenomic arrangement of the family Halomonadaceae.</title>
        <authorList>
            <person name="De La Haba R."/>
            <person name="Chuvochina M."/>
            <person name="Wittouck S."/>
            <person name="Arahal D.R."/>
            <person name="Sanchez-Porro C."/>
            <person name="Hugenholtz P."/>
            <person name="Ventosa A."/>
        </authorList>
    </citation>
    <scope>NUCLEOTIDE SEQUENCE [LARGE SCALE GENOMIC DNA]</scope>
    <source>
        <strain evidence="2 3">DSM 22428</strain>
    </source>
</reference>
<comment type="caution">
    <text evidence="2">The sequence shown here is derived from an EMBL/GenBank/DDBJ whole genome shotgun (WGS) entry which is preliminary data.</text>
</comment>
<evidence type="ECO:0000313" key="3">
    <source>
        <dbReference type="Proteomes" id="UP001269375"/>
    </source>
</evidence>
<dbReference type="InterPro" id="IPR008565">
    <property type="entry name" value="TtsA-like_GH18_dom"/>
</dbReference>
<dbReference type="Gene3D" id="1.20.141.10">
    <property type="entry name" value="Chitosanase, subunit A, domain 1"/>
    <property type="match status" value="1"/>
</dbReference>
<dbReference type="Pfam" id="PF05838">
    <property type="entry name" value="Glyco_hydro_108"/>
    <property type="match status" value="1"/>
</dbReference>
<dbReference type="RefSeq" id="WP_251592017.1">
    <property type="nucleotide sequence ID" value="NZ_JAMLJI010000002.1"/>
</dbReference>
<organism evidence="2 3">
    <name type="scientific">Larsenimonas suaedae</name>
    <dbReference type="NCBI Taxonomy" id="1851019"/>
    <lineage>
        <taxon>Bacteria</taxon>
        <taxon>Pseudomonadati</taxon>
        <taxon>Pseudomonadota</taxon>
        <taxon>Gammaproteobacteria</taxon>
        <taxon>Oceanospirillales</taxon>
        <taxon>Halomonadaceae</taxon>
        <taxon>Larsenimonas</taxon>
    </lineage>
</organism>
<dbReference type="InterPro" id="IPR023346">
    <property type="entry name" value="Lysozyme-like_dom_sf"/>
</dbReference>
<evidence type="ECO:0000313" key="2">
    <source>
        <dbReference type="EMBL" id="MDR5895140.1"/>
    </source>
</evidence>
<accession>A0ABU1GSY9</accession>
<evidence type="ECO:0000259" key="1">
    <source>
        <dbReference type="Pfam" id="PF05838"/>
    </source>
</evidence>
<dbReference type="Proteomes" id="UP001269375">
    <property type="component" value="Unassembled WGS sequence"/>
</dbReference>
<sequence>MSFIETAEDVLNFRERFSADHRNALHWDTGWCGQGCLKGARAGLAAFHHPTLALNRLNDAAVIEIYEREYIRPMALERLSRSVAAFMLDTALGMGRESACRLLEDNMCLIGDQGGGEALINALLFTRLGCLNSSALLSEVKRKEVRRLMRVFDQCCALEGERTLV</sequence>
<gene>
    <name evidence="2" type="ORF">QC825_03485</name>
</gene>
<keyword evidence="3" id="KW-1185">Reference proteome</keyword>
<name>A0ABU1GSY9_9GAMM</name>
<protein>
    <recommendedName>
        <fullName evidence="1">TtsA-like Glycoside hydrolase family 108 domain-containing protein</fullName>
    </recommendedName>
</protein>
<dbReference type="EMBL" id="JARWAO010000001">
    <property type="protein sequence ID" value="MDR5895140.1"/>
    <property type="molecule type" value="Genomic_DNA"/>
</dbReference>
<dbReference type="SUPFAM" id="SSF53955">
    <property type="entry name" value="Lysozyme-like"/>
    <property type="match status" value="1"/>
</dbReference>
<feature type="domain" description="TtsA-like Glycoside hydrolase family 108" evidence="1">
    <location>
        <begin position="53"/>
        <end position="95"/>
    </location>
</feature>